<comment type="caution">
    <text evidence="1">The sequence shown here is derived from an EMBL/GenBank/DDBJ whole genome shotgun (WGS) entry which is preliminary data.</text>
</comment>
<gene>
    <name evidence="1" type="ORF">CMV_017841</name>
</gene>
<evidence type="ECO:0000313" key="2">
    <source>
        <dbReference type="Proteomes" id="UP000737018"/>
    </source>
</evidence>
<proteinExistence type="predicted"/>
<dbReference type="Proteomes" id="UP000737018">
    <property type="component" value="Unassembled WGS sequence"/>
</dbReference>
<reference evidence="1" key="1">
    <citation type="submission" date="2020-03" db="EMBL/GenBank/DDBJ databases">
        <title>Castanea mollissima Vanexum genome sequencing.</title>
        <authorList>
            <person name="Staton M."/>
        </authorList>
    </citation>
    <scope>NUCLEOTIDE SEQUENCE</scope>
    <source>
        <tissue evidence="1">Leaf</tissue>
    </source>
</reference>
<name>A0A8J4QSF8_9ROSI</name>
<dbReference type="OrthoDB" id="10322839at2759"/>
<sequence>MDAYAIIEKRGRHYGSIRVGRSGLDWTIACLVELCRWDFSKKHFFKRFHEQYKILDFSSRSNKSGLFVEIFEYHNGARCGCLCVPEGRNKGGWAFLERKLREFFLGKSASRPGKEVVAGGGGLEQSTGNSRNQVWKNFNGDVKSGRELCLDQFPNIPRNLKQKESFGGFDSLQNSNKLPINKRPLRGSSAKWTQAHFSLKSTAALDGNTQRKVQWSTLVKPIEAKLGSIIPDQAQRAKPTKAQDEFITNLERLIDISPWEVGEGSGSHASAEKVPKLSPSTGELGGDLSRADGCVDEVLACDISMGPQCSEGSDPHGSVEKLLKVFPSPGEMGGVLPRTDGFGDEVGAVGGLSVGSKSSGTEVGCLGDTTMGVDSPAEDFPNSGVALNSDGQFVKAEPAISSSLSVFELSDMTHHHKLLGKNWFSPLSELGFDSKEDELLLLDWVNPTRSGKDEEGRDALDCVPLAKWDPHGGLEIVLEDALDDFLVGEDLEPSVWVKRKIKSFSNCGISY</sequence>
<evidence type="ECO:0000313" key="1">
    <source>
        <dbReference type="EMBL" id="KAF3957112.1"/>
    </source>
</evidence>
<dbReference type="AlphaFoldDB" id="A0A8J4QSF8"/>
<accession>A0A8J4QSF8</accession>
<dbReference type="EMBL" id="JRKL02002910">
    <property type="protein sequence ID" value="KAF3957112.1"/>
    <property type="molecule type" value="Genomic_DNA"/>
</dbReference>
<protein>
    <submittedName>
        <fullName evidence="1">Uncharacterized protein</fullName>
    </submittedName>
</protein>
<keyword evidence="2" id="KW-1185">Reference proteome</keyword>
<organism evidence="1 2">
    <name type="scientific">Castanea mollissima</name>
    <name type="common">Chinese chestnut</name>
    <dbReference type="NCBI Taxonomy" id="60419"/>
    <lineage>
        <taxon>Eukaryota</taxon>
        <taxon>Viridiplantae</taxon>
        <taxon>Streptophyta</taxon>
        <taxon>Embryophyta</taxon>
        <taxon>Tracheophyta</taxon>
        <taxon>Spermatophyta</taxon>
        <taxon>Magnoliopsida</taxon>
        <taxon>eudicotyledons</taxon>
        <taxon>Gunneridae</taxon>
        <taxon>Pentapetalae</taxon>
        <taxon>rosids</taxon>
        <taxon>fabids</taxon>
        <taxon>Fagales</taxon>
        <taxon>Fagaceae</taxon>
        <taxon>Castanea</taxon>
    </lineage>
</organism>